<evidence type="ECO:0000313" key="1">
    <source>
        <dbReference type="EMBL" id="URE05616.1"/>
    </source>
</evidence>
<dbReference type="AlphaFoldDB" id="A0A9E7K5R6"/>
<organism evidence="1 2">
    <name type="scientific">Musa troglodytarum</name>
    <name type="common">fe'i banana</name>
    <dbReference type="NCBI Taxonomy" id="320322"/>
    <lineage>
        <taxon>Eukaryota</taxon>
        <taxon>Viridiplantae</taxon>
        <taxon>Streptophyta</taxon>
        <taxon>Embryophyta</taxon>
        <taxon>Tracheophyta</taxon>
        <taxon>Spermatophyta</taxon>
        <taxon>Magnoliopsida</taxon>
        <taxon>Liliopsida</taxon>
        <taxon>Zingiberales</taxon>
        <taxon>Musaceae</taxon>
        <taxon>Musa</taxon>
    </lineage>
</organism>
<sequence>MFDRFFARHLASRKFKILTIPNIFSRQKLYITMVLPQNMAFINV</sequence>
<protein>
    <submittedName>
        <fullName evidence="1">Uncharacterized protein</fullName>
    </submittedName>
</protein>
<dbReference type="Proteomes" id="UP001055439">
    <property type="component" value="Chromosome 5"/>
</dbReference>
<name>A0A9E7K5R6_9LILI</name>
<dbReference type="EMBL" id="CP097507">
    <property type="protein sequence ID" value="URE05616.1"/>
    <property type="molecule type" value="Genomic_DNA"/>
</dbReference>
<keyword evidence="2" id="KW-1185">Reference proteome</keyword>
<evidence type="ECO:0000313" key="2">
    <source>
        <dbReference type="Proteomes" id="UP001055439"/>
    </source>
</evidence>
<proteinExistence type="predicted"/>
<accession>A0A9E7K5R6</accession>
<reference evidence="1" key="1">
    <citation type="submission" date="2022-05" db="EMBL/GenBank/DDBJ databases">
        <title>The Musa troglodytarum L. genome provides insights into the mechanism of non-climacteric behaviour and enrichment of carotenoids.</title>
        <authorList>
            <person name="Wang J."/>
        </authorList>
    </citation>
    <scope>NUCLEOTIDE SEQUENCE</scope>
    <source>
        <tissue evidence="1">Leaf</tissue>
    </source>
</reference>
<gene>
    <name evidence="1" type="ORF">MUK42_20702</name>
</gene>